<evidence type="ECO:0000256" key="2">
    <source>
        <dbReference type="ARBA" id="ARBA00010631"/>
    </source>
</evidence>
<dbReference type="RefSeq" id="WP_069003033.1">
    <property type="nucleotide sequence ID" value="NZ_LVJW01000006.1"/>
</dbReference>
<evidence type="ECO:0000256" key="1">
    <source>
        <dbReference type="ARBA" id="ARBA00004141"/>
    </source>
</evidence>
<accession>A0A1E2UNS3</accession>
<dbReference type="Proteomes" id="UP000094849">
    <property type="component" value="Unassembled WGS sequence"/>
</dbReference>
<reference evidence="7 8" key="1">
    <citation type="submission" date="2016-03" db="EMBL/GenBank/DDBJ databases">
        <title>Chemosynthetic sulphur-oxidizing symbionts of marine invertebrate animals are capable of nitrogen fixation.</title>
        <authorList>
            <person name="Petersen J.M."/>
            <person name="Kemper A."/>
            <person name="Gruber-Vodicka H."/>
            <person name="Cardini U."/>
            <person name="Geest Mvander."/>
            <person name="Kleiner M."/>
            <person name="Bulgheresi S."/>
            <person name="Fussmann M."/>
            <person name="Herbold C."/>
            <person name="Seah B.K.B."/>
            <person name="Antony C.Paul."/>
            <person name="Liu D."/>
            <person name="Belitz A."/>
            <person name="Weber M."/>
        </authorList>
    </citation>
    <scope>NUCLEOTIDE SEQUENCE [LARGE SCALE GENOMIC DNA]</scope>
    <source>
        <strain evidence="7">G_D</strain>
    </source>
</reference>
<protein>
    <submittedName>
        <fullName evidence="7">Uncharacterized protein</fullName>
    </submittedName>
</protein>
<feature type="transmembrane region" description="Helical" evidence="6">
    <location>
        <begin position="46"/>
        <end position="66"/>
    </location>
</feature>
<evidence type="ECO:0000256" key="6">
    <source>
        <dbReference type="SAM" id="Phobius"/>
    </source>
</evidence>
<feature type="transmembrane region" description="Helical" evidence="6">
    <location>
        <begin position="72"/>
        <end position="95"/>
    </location>
</feature>
<gene>
    <name evidence="7" type="ORF">A3196_05150</name>
</gene>
<dbReference type="PANTHER" id="PTHR31040">
    <property type="entry name" value="NURIM"/>
    <property type="match status" value="1"/>
</dbReference>
<dbReference type="EMBL" id="LVJZ01000003">
    <property type="protein sequence ID" value="ODB96205.1"/>
    <property type="molecule type" value="Genomic_DNA"/>
</dbReference>
<keyword evidence="8" id="KW-1185">Reference proteome</keyword>
<dbReference type="OrthoDB" id="9789029at2"/>
<comment type="similarity">
    <text evidence="2">Belongs to the nurim family.</text>
</comment>
<dbReference type="Gene3D" id="1.20.120.1630">
    <property type="match status" value="1"/>
</dbReference>
<dbReference type="STRING" id="1818881.A3196_05150"/>
<evidence type="ECO:0000313" key="7">
    <source>
        <dbReference type="EMBL" id="ODB96205.1"/>
    </source>
</evidence>
<comment type="caution">
    <text evidence="7">The sequence shown here is derived from an EMBL/GenBank/DDBJ whole genome shotgun (WGS) entry which is preliminary data.</text>
</comment>
<feature type="transmembrane region" description="Helical" evidence="6">
    <location>
        <begin position="6"/>
        <end position="25"/>
    </location>
</feature>
<evidence type="ECO:0000256" key="3">
    <source>
        <dbReference type="ARBA" id="ARBA00022692"/>
    </source>
</evidence>
<evidence type="ECO:0000256" key="5">
    <source>
        <dbReference type="ARBA" id="ARBA00023136"/>
    </source>
</evidence>
<dbReference type="InterPro" id="IPR033580">
    <property type="entry name" value="Nurim-like"/>
</dbReference>
<evidence type="ECO:0000313" key="8">
    <source>
        <dbReference type="Proteomes" id="UP000094849"/>
    </source>
</evidence>
<dbReference type="AlphaFoldDB" id="A0A1E2UNS3"/>
<name>A0A1E2UNS3_9GAMM</name>
<evidence type="ECO:0000256" key="4">
    <source>
        <dbReference type="ARBA" id="ARBA00022989"/>
    </source>
</evidence>
<sequence length="220" mass="26062">MNQNTYLILLALLWLGYFLIHSTLASLTLKQWLASRFPRITPWYRILFNLLATVLLIPPLIMAWMLRSEPLWMWQGIWSLLAYALMLLACLGFVWSLRFYDGQEFLGFSQLARRQQMVADQEQLHISPMHRYVRHPWYSLGLLLVWTQDMDPARLVSAISITLYLWLGSRLEEQKLVVFHGETYRQYRQKVPGLIPRPWRYLSESEAHELQNRSPIKKGA</sequence>
<keyword evidence="3 6" id="KW-0812">Transmembrane</keyword>
<keyword evidence="4 6" id="KW-1133">Transmembrane helix</keyword>
<dbReference type="PANTHER" id="PTHR31040:SF1">
    <property type="entry name" value="NURIM"/>
    <property type="match status" value="1"/>
</dbReference>
<keyword evidence="5 6" id="KW-0472">Membrane</keyword>
<organism evidence="7 8">
    <name type="scientific">Candidatus Thiodiazotropha endoloripes</name>
    <dbReference type="NCBI Taxonomy" id="1818881"/>
    <lineage>
        <taxon>Bacteria</taxon>
        <taxon>Pseudomonadati</taxon>
        <taxon>Pseudomonadota</taxon>
        <taxon>Gammaproteobacteria</taxon>
        <taxon>Chromatiales</taxon>
        <taxon>Sedimenticolaceae</taxon>
        <taxon>Candidatus Thiodiazotropha</taxon>
    </lineage>
</organism>
<proteinExistence type="inferred from homology"/>
<comment type="subcellular location">
    <subcellularLocation>
        <location evidence="1">Membrane</location>
        <topology evidence="1">Multi-pass membrane protein</topology>
    </subcellularLocation>
</comment>
<dbReference type="GO" id="GO:0016020">
    <property type="term" value="C:membrane"/>
    <property type="evidence" value="ECO:0007669"/>
    <property type="project" value="UniProtKB-SubCell"/>
</dbReference>